<feature type="region of interest" description="Disordered" evidence="1">
    <location>
        <begin position="29"/>
        <end position="52"/>
    </location>
</feature>
<evidence type="ECO:0000259" key="3">
    <source>
        <dbReference type="Pfam" id="PF20163"/>
    </source>
</evidence>
<keyword evidence="5" id="KW-1185">Reference proteome</keyword>
<evidence type="ECO:0000256" key="2">
    <source>
        <dbReference type="SAM" id="Phobius"/>
    </source>
</evidence>
<evidence type="ECO:0000256" key="1">
    <source>
        <dbReference type="SAM" id="MobiDB-lite"/>
    </source>
</evidence>
<name>A0A1V6NLE1_PENPO</name>
<dbReference type="Proteomes" id="UP000191408">
    <property type="component" value="Unassembled WGS sequence"/>
</dbReference>
<evidence type="ECO:0000313" key="5">
    <source>
        <dbReference type="Proteomes" id="UP000191408"/>
    </source>
</evidence>
<dbReference type="STRING" id="60169.A0A1V6NLE1"/>
<keyword evidence="2" id="KW-0812">Transmembrane</keyword>
<organism evidence="4 5">
    <name type="scientific">Penicillium polonicum</name>
    <dbReference type="NCBI Taxonomy" id="60169"/>
    <lineage>
        <taxon>Eukaryota</taxon>
        <taxon>Fungi</taxon>
        <taxon>Dikarya</taxon>
        <taxon>Ascomycota</taxon>
        <taxon>Pezizomycotina</taxon>
        <taxon>Eurotiomycetes</taxon>
        <taxon>Eurotiomycetidae</taxon>
        <taxon>Eurotiales</taxon>
        <taxon>Aspergillaceae</taxon>
        <taxon>Penicillium</taxon>
    </lineage>
</organism>
<keyword evidence="2" id="KW-1133">Transmembrane helix</keyword>
<gene>
    <name evidence="4" type="ORF">PENPOL_c006G04638</name>
</gene>
<dbReference type="EMBL" id="MDYM01000006">
    <property type="protein sequence ID" value="OQD65543.1"/>
    <property type="molecule type" value="Genomic_DNA"/>
</dbReference>
<keyword evidence="2" id="KW-0472">Membrane</keyword>
<feature type="domain" description="DUF6536" evidence="3">
    <location>
        <begin position="67"/>
        <end position="158"/>
    </location>
</feature>
<dbReference type="AlphaFoldDB" id="A0A1V6NLE1"/>
<reference evidence="5" key="1">
    <citation type="journal article" date="2017" name="Nat. Microbiol.">
        <title>Global analysis of biosynthetic gene clusters reveals vast potential of secondary metabolite production in Penicillium species.</title>
        <authorList>
            <person name="Nielsen J.C."/>
            <person name="Grijseels S."/>
            <person name="Prigent S."/>
            <person name="Ji B."/>
            <person name="Dainat J."/>
            <person name="Nielsen K.F."/>
            <person name="Frisvad J.C."/>
            <person name="Workman M."/>
            <person name="Nielsen J."/>
        </authorList>
    </citation>
    <scope>NUCLEOTIDE SEQUENCE [LARGE SCALE GENOMIC DNA]</scope>
    <source>
        <strain evidence="5">IBT 4502</strain>
    </source>
</reference>
<accession>A0A1V6NLE1</accession>
<evidence type="ECO:0000313" key="4">
    <source>
        <dbReference type="EMBL" id="OQD65543.1"/>
    </source>
</evidence>
<comment type="caution">
    <text evidence="4">The sequence shown here is derived from an EMBL/GenBank/DDBJ whole genome shotgun (WGS) entry which is preliminary data.</text>
</comment>
<dbReference type="InterPro" id="IPR046623">
    <property type="entry name" value="DUF6536"/>
</dbReference>
<feature type="transmembrane region" description="Helical" evidence="2">
    <location>
        <begin position="69"/>
        <end position="94"/>
    </location>
</feature>
<proteinExistence type="predicted"/>
<protein>
    <recommendedName>
        <fullName evidence="3">DUF6536 domain-containing protein</fullName>
    </recommendedName>
</protein>
<sequence length="159" mass="18047">MSDRDLLDRGIELLPIPSRLKSAYHLLQSASSRDSDGRPRQNSSDDEEAQSDIKRGLSRYGSRFEGWKFTIFLAFVTSLIVLLFNVGFLLYTAVYPRRDDLDLYPTEYQEAYSRGDLHRANTVLYEGDCAKVHRLSTGFHLLVNFLSTALLSASNFGMV</sequence>
<dbReference type="Pfam" id="PF20163">
    <property type="entry name" value="DUF6536"/>
    <property type="match status" value="1"/>
</dbReference>